<reference evidence="2 3" key="1">
    <citation type="journal article" date="2021" name="Commun. Biol.">
        <title>The genome of Shorea leprosula (Dipterocarpaceae) highlights the ecological relevance of drought in aseasonal tropical rainforests.</title>
        <authorList>
            <person name="Ng K.K.S."/>
            <person name="Kobayashi M.J."/>
            <person name="Fawcett J.A."/>
            <person name="Hatakeyama M."/>
            <person name="Paape T."/>
            <person name="Ng C.H."/>
            <person name="Ang C.C."/>
            <person name="Tnah L.H."/>
            <person name="Lee C.T."/>
            <person name="Nishiyama T."/>
            <person name="Sese J."/>
            <person name="O'Brien M.J."/>
            <person name="Copetti D."/>
            <person name="Mohd Noor M.I."/>
            <person name="Ong R.C."/>
            <person name="Putra M."/>
            <person name="Sireger I.Z."/>
            <person name="Indrioko S."/>
            <person name="Kosugi Y."/>
            <person name="Izuno A."/>
            <person name="Isagi Y."/>
            <person name="Lee S.L."/>
            <person name="Shimizu K.K."/>
        </authorList>
    </citation>
    <scope>NUCLEOTIDE SEQUENCE [LARGE SCALE GENOMIC DNA]</scope>
    <source>
        <strain evidence="2">214</strain>
    </source>
</reference>
<dbReference type="PANTHER" id="PTHR35306">
    <property type="entry name" value="BNAA03G57290D PROTEIN"/>
    <property type="match status" value="1"/>
</dbReference>
<dbReference type="InterPro" id="IPR028322">
    <property type="entry name" value="PNRC-like_rgn"/>
</dbReference>
<keyword evidence="3" id="KW-1185">Reference proteome</keyword>
<dbReference type="Pfam" id="PF15365">
    <property type="entry name" value="PNRC"/>
    <property type="match status" value="1"/>
</dbReference>
<feature type="compositionally biased region" description="Low complexity" evidence="1">
    <location>
        <begin position="64"/>
        <end position="109"/>
    </location>
</feature>
<evidence type="ECO:0000313" key="2">
    <source>
        <dbReference type="EMBL" id="GKU86563.1"/>
    </source>
</evidence>
<protein>
    <submittedName>
        <fullName evidence="2">Uncharacterized protein</fullName>
    </submittedName>
</protein>
<organism evidence="2 3">
    <name type="scientific">Rubroshorea leprosula</name>
    <dbReference type="NCBI Taxonomy" id="152421"/>
    <lineage>
        <taxon>Eukaryota</taxon>
        <taxon>Viridiplantae</taxon>
        <taxon>Streptophyta</taxon>
        <taxon>Embryophyta</taxon>
        <taxon>Tracheophyta</taxon>
        <taxon>Spermatophyta</taxon>
        <taxon>Magnoliopsida</taxon>
        <taxon>eudicotyledons</taxon>
        <taxon>Gunneridae</taxon>
        <taxon>Pentapetalae</taxon>
        <taxon>rosids</taxon>
        <taxon>malvids</taxon>
        <taxon>Malvales</taxon>
        <taxon>Dipterocarpaceae</taxon>
        <taxon>Rubroshorea</taxon>
    </lineage>
</organism>
<evidence type="ECO:0000256" key="1">
    <source>
        <dbReference type="SAM" id="MobiDB-lite"/>
    </source>
</evidence>
<sequence>METLVVLEQHRNQCYNRVRSNGSARFGSSPSRNFRQINCRTFQSSAGILPSPFKQYSSPVAKRASSFSSPLPASSPRTPSPSANSHSVNTVHSKSSVKSSPIPINNNNRNPKKKAFNGFSGEVLSYSELWAGPAYSNSPPPSSLPMPKFSLREKRTISLELPTSDPVVTMHAIAKSAPSSPTRKHNPSAAEPLVTIDFATRTLRRILNLDGNDD</sequence>
<gene>
    <name evidence="2" type="ORF">SLEP1_g1075</name>
</gene>
<comment type="caution">
    <text evidence="2">The sequence shown here is derived from an EMBL/GenBank/DDBJ whole genome shotgun (WGS) entry which is preliminary data.</text>
</comment>
<dbReference type="AlphaFoldDB" id="A0AAV5HLD0"/>
<proteinExistence type="predicted"/>
<dbReference type="PANTHER" id="PTHR35306:SF1">
    <property type="entry name" value="VQ DOMAIN-CONTAINING PROTEIN"/>
    <property type="match status" value="1"/>
</dbReference>
<accession>A0AAV5HLD0</accession>
<evidence type="ECO:0000313" key="3">
    <source>
        <dbReference type="Proteomes" id="UP001054252"/>
    </source>
</evidence>
<dbReference type="GO" id="GO:0016071">
    <property type="term" value="P:mRNA metabolic process"/>
    <property type="evidence" value="ECO:0007669"/>
    <property type="project" value="UniProtKB-ARBA"/>
</dbReference>
<dbReference type="EMBL" id="BPVZ01000001">
    <property type="protein sequence ID" value="GKU86563.1"/>
    <property type="molecule type" value="Genomic_DNA"/>
</dbReference>
<name>A0AAV5HLD0_9ROSI</name>
<dbReference type="Proteomes" id="UP001054252">
    <property type="component" value="Unassembled WGS sequence"/>
</dbReference>
<feature type="region of interest" description="Disordered" evidence="1">
    <location>
        <begin position="64"/>
        <end position="116"/>
    </location>
</feature>